<gene>
    <name evidence="2" type="ORF">CCMP2556_LOCUS23591</name>
</gene>
<feature type="signal peptide" evidence="1">
    <location>
        <begin position="1"/>
        <end position="17"/>
    </location>
</feature>
<keyword evidence="1" id="KW-0732">Signal</keyword>
<dbReference type="EMBL" id="CAXAMN010015113">
    <property type="protein sequence ID" value="CAK9045009.1"/>
    <property type="molecule type" value="Genomic_DNA"/>
</dbReference>
<dbReference type="SUPFAM" id="SSF69322">
    <property type="entry name" value="Tricorn protease domain 2"/>
    <property type="match status" value="1"/>
</dbReference>
<proteinExistence type="predicted"/>
<reference evidence="2 3" key="1">
    <citation type="submission" date="2024-02" db="EMBL/GenBank/DDBJ databases">
        <authorList>
            <person name="Chen Y."/>
            <person name="Shah S."/>
            <person name="Dougan E. K."/>
            <person name="Thang M."/>
            <person name="Chan C."/>
        </authorList>
    </citation>
    <scope>NUCLEOTIDE SEQUENCE [LARGE SCALE GENOMIC DNA]</scope>
</reference>
<organism evidence="2 3">
    <name type="scientific">Durusdinium trenchii</name>
    <dbReference type="NCBI Taxonomy" id="1381693"/>
    <lineage>
        <taxon>Eukaryota</taxon>
        <taxon>Sar</taxon>
        <taxon>Alveolata</taxon>
        <taxon>Dinophyceae</taxon>
        <taxon>Suessiales</taxon>
        <taxon>Symbiodiniaceae</taxon>
        <taxon>Durusdinium</taxon>
    </lineage>
</organism>
<evidence type="ECO:0000313" key="3">
    <source>
        <dbReference type="Proteomes" id="UP001642484"/>
    </source>
</evidence>
<evidence type="ECO:0000256" key="1">
    <source>
        <dbReference type="SAM" id="SignalP"/>
    </source>
</evidence>
<feature type="chain" id="PRO_5045904951" evidence="1">
    <location>
        <begin position="18"/>
        <end position="389"/>
    </location>
</feature>
<dbReference type="Proteomes" id="UP001642484">
    <property type="component" value="Unassembled WGS sequence"/>
</dbReference>
<comment type="caution">
    <text evidence="2">The sequence shown here is derived from an EMBL/GenBank/DDBJ whole genome shotgun (WGS) entry which is preliminary data.</text>
</comment>
<accession>A0ABP0M4B1</accession>
<evidence type="ECO:0000313" key="2">
    <source>
        <dbReference type="EMBL" id="CAK9045009.1"/>
    </source>
</evidence>
<protein>
    <submittedName>
        <fullName evidence="2">Uncharacterized protein</fullName>
    </submittedName>
</protein>
<name>A0ABP0M4B1_9DINO</name>
<sequence>MALKIALLVSSTVAAVAITLKEAQVQDSVAFAAANETLGGYVACNRPHAWCSTNDNSHTYLHEDCNGDGLLDQVCYWKGHVWMRLSGHCEALNNGHKTNPKCDKIKEMAEDAQKYIYITGTDHNIYRQPLAGLSPSTNWELVGSPAVISLISAKDYFIGVGTDKKLYGQPFSLLKTMSKWVKAPLARGDILDGDTVDDTFYGVGTNGLIYSQSISGMHASSHWSQATSSGHVSSIAIHRGSNFLYGANRDGAIYKIPANNLGANGWLLVQDKADCFHISISGDDIYCRTAAKEINHQKVSTLTASSTWTKIAKGAAVSVMVPQVTLCQGELLSEQDDDFACDKITSAEKCAKRYERSGKSDVYLQCVPSAAGKGSAIINCLAREHCVPR</sequence>
<keyword evidence="3" id="KW-1185">Reference proteome</keyword>